<gene>
    <name evidence="7" type="ORF">LZC94_05595</name>
</gene>
<dbReference type="InterPro" id="IPR050739">
    <property type="entry name" value="MFP"/>
</dbReference>
<feature type="domain" description="Multidrug resistance protein MdtA-like barrel-sandwich hybrid" evidence="6">
    <location>
        <begin position="32"/>
        <end position="278"/>
    </location>
</feature>
<dbReference type="Gene3D" id="2.40.30.170">
    <property type="match status" value="1"/>
</dbReference>
<evidence type="ECO:0000313" key="8">
    <source>
        <dbReference type="Proteomes" id="UP001370348"/>
    </source>
</evidence>
<accession>A0ABZ2M0M6</accession>
<evidence type="ECO:0000256" key="5">
    <source>
        <dbReference type="SAM" id="Coils"/>
    </source>
</evidence>
<dbReference type="PRINTS" id="PR01490">
    <property type="entry name" value="RTXTOXIND"/>
</dbReference>
<dbReference type="Gene3D" id="2.40.50.100">
    <property type="match status" value="1"/>
</dbReference>
<dbReference type="Proteomes" id="UP001370348">
    <property type="component" value="Chromosome"/>
</dbReference>
<keyword evidence="4" id="KW-0472">Membrane</keyword>
<organism evidence="7 8">
    <name type="scientific">Pendulispora albinea</name>
    <dbReference type="NCBI Taxonomy" id="2741071"/>
    <lineage>
        <taxon>Bacteria</taxon>
        <taxon>Pseudomonadati</taxon>
        <taxon>Myxococcota</taxon>
        <taxon>Myxococcia</taxon>
        <taxon>Myxococcales</taxon>
        <taxon>Sorangiineae</taxon>
        <taxon>Pendulisporaceae</taxon>
        <taxon>Pendulispora</taxon>
    </lineage>
</organism>
<proteinExistence type="predicted"/>
<dbReference type="EMBL" id="CP089984">
    <property type="protein sequence ID" value="WXB16749.1"/>
    <property type="molecule type" value="Genomic_DNA"/>
</dbReference>
<evidence type="ECO:0000256" key="3">
    <source>
        <dbReference type="ARBA" id="ARBA00022989"/>
    </source>
</evidence>
<evidence type="ECO:0000256" key="2">
    <source>
        <dbReference type="ARBA" id="ARBA00022692"/>
    </source>
</evidence>
<evidence type="ECO:0000256" key="4">
    <source>
        <dbReference type="ARBA" id="ARBA00023136"/>
    </source>
</evidence>
<dbReference type="SUPFAM" id="SSF111369">
    <property type="entry name" value="HlyD-like secretion proteins"/>
    <property type="match status" value="3"/>
</dbReference>
<dbReference type="InterPro" id="IPR058625">
    <property type="entry name" value="MdtA-like_BSH"/>
</dbReference>
<keyword evidence="3" id="KW-1133">Transmembrane helix</keyword>
<name>A0ABZ2M0M6_9BACT</name>
<feature type="coiled-coil region" evidence="5">
    <location>
        <begin position="119"/>
        <end position="153"/>
    </location>
</feature>
<dbReference type="PANTHER" id="PTHR30386">
    <property type="entry name" value="MEMBRANE FUSION SUBUNIT OF EMRAB-TOLC MULTIDRUG EFFLUX PUMP"/>
    <property type="match status" value="1"/>
</dbReference>
<dbReference type="Gene3D" id="1.10.287.470">
    <property type="entry name" value="Helix hairpin bin"/>
    <property type="match status" value="1"/>
</dbReference>
<dbReference type="PANTHER" id="PTHR30386:SF26">
    <property type="entry name" value="TRANSPORT PROTEIN COMB"/>
    <property type="match status" value="1"/>
</dbReference>
<evidence type="ECO:0000313" key="7">
    <source>
        <dbReference type="EMBL" id="WXB16749.1"/>
    </source>
</evidence>
<dbReference type="RefSeq" id="WP_394826379.1">
    <property type="nucleotide sequence ID" value="NZ_CP089984.1"/>
</dbReference>
<dbReference type="Pfam" id="PF25917">
    <property type="entry name" value="BSH_RND"/>
    <property type="match status" value="1"/>
</dbReference>
<evidence type="ECO:0000256" key="1">
    <source>
        <dbReference type="ARBA" id="ARBA00004167"/>
    </source>
</evidence>
<protein>
    <submittedName>
        <fullName evidence="7">HlyD family secretion protein</fullName>
    </submittedName>
</protein>
<reference evidence="7 8" key="1">
    <citation type="submission" date="2021-12" db="EMBL/GenBank/DDBJ databases">
        <title>Discovery of the Pendulisporaceae a myxobacterial family with distinct sporulation behavior and unique specialized metabolism.</title>
        <authorList>
            <person name="Garcia R."/>
            <person name="Popoff A."/>
            <person name="Bader C.D."/>
            <person name="Loehr J."/>
            <person name="Walesch S."/>
            <person name="Walt C."/>
            <person name="Boldt J."/>
            <person name="Bunk B."/>
            <person name="Haeckl F.J.F.P.J."/>
            <person name="Gunesch A.P."/>
            <person name="Birkelbach J."/>
            <person name="Nuebel U."/>
            <person name="Pietschmann T."/>
            <person name="Bach T."/>
            <person name="Mueller R."/>
        </authorList>
    </citation>
    <scope>NUCLEOTIDE SEQUENCE [LARGE SCALE GENOMIC DNA]</scope>
    <source>
        <strain evidence="7 8">MSr11954</strain>
    </source>
</reference>
<keyword evidence="8" id="KW-1185">Reference proteome</keyword>
<keyword evidence="2" id="KW-0812">Transmembrane</keyword>
<sequence>MGAAALAVAGAAGWYLAHRGLETTDNAQIDANIVAVPARTAGTVAHILFVENQKVHAGDVLAELDDAPTKARLAQAEATLASAIASADAADADAVVAESNAIGNKSFADASLQTARAGVATTQDQIKEREAQVQSAEAALAQAKLDRDRAKALFDSGAVAKSVFDQADTAFNRASADLDAARSRLTTEKLTVTQTRSKVAEADAKAKQANNVPVLVRQARAKAAQAHAQVQMAQAQRDLAALDFSYTKILAPHDGVVSKKTINEGQNVALGQTIVQLVTPEIYLTGNFKETQVTNMHVGQPAHFKVDAFPGRELEGEVESLSGATGSRFTLLPPDNATGNFTKIVQRLPVRIKLHAAPDGIVLRPGMSVDVTVDTRK</sequence>
<evidence type="ECO:0000259" key="6">
    <source>
        <dbReference type="Pfam" id="PF25917"/>
    </source>
</evidence>
<comment type="subcellular location">
    <subcellularLocation>
        <location evidence="1">Membrane</location>
        <topology evidence="1">Single-pass membrane protein</topology>
    </subcellularLocation>
</comment>
<keyword evidence="5" id="KW-0175">Coiled coil</keyword>